<gene>
    <name evidence="6" type="ORF">E8E13_005513</name>
</gene>
<keyword evidence="2" id="KW-0274">FAD</keyword>
<dbReference type="Pfam" id="PF01494">
    <property type="entry name" value="FAD_binding_3"/>
    <property type="match status" value="1"/>
</dbReference>
<dbReference type="InterPro" id="IPR036188">
    <property type="entry name" value="FAD/NAD-bd_sf"/>
</dbReference>
<feature type="domain" description="FAD-binding" evidence="5">
    <location>
        <begin position="309"/>
        <end position="373"/>
    </location>
</feature>
<evidence type="ECO:0000259" key="5">
    <source>
        <dbReference type="Pfam" id="PF01494"/>
    </source>
</evidence>
<keyword evidence="7" id="KW-1185">Reference proteome</keyword>
<proteinExistence type="predicted"/>
<dbReference type="SUPFAM" id="SSF51905">
    <property type="entry name" value="FAD/NAD(P)-binding domain"/>
    <property type="match status" value="1"/>
</dbReference>
<organism evidence="6 7">
    <name type="scientific">Curvularia kusanoi</name>
    <name type="common">Cochliobolus kusanoi</name>
    <dbReference type="NCBI Taxonomy" id="90978"/>
    <lineage>
        <taxon>Eukaryota</taxon>
        <taxon>Fungi</taxon>
        <taxon>Dikarya</taxon>
        <taxon>Ascomycota</taxon>
        <taxon>Pezizomycotina</taxon>
        <taxon>Dothideomycetes</taxon>
        <taxon>Pleosporomycetidae</taxon>
        <taxon>Pleosporales</taxon>
        <taxon>Pleosporineae</taxon>
        <taxon>Pleosporaceae</taxon>
        <taxon>Curvularia</taxon>
    </lineage>
</organism>
<dbReference type="EMBL" id="SWKU01000013">
    <property type="protein sequence ID" value="KAF3001324.1"/>
    <property type="molecule type" value="Genomic_DNA"/>
</dbReference>
<dbReference type="PANTHER" id="PTHR46972">
    <property type="entry name" value="MONOOXYGENASE ASQM-RELATED"/>
    <property type="match status" value="1"/>
</dbReference>
<dbReference type="Gene3D" id="3.50.50.60">
    <property type="entry name" value="FAD/NAD(P)-binding domain"/>
    <property type="match status" value="1"/>
</dbReference>
<evidence type="ECO:0000256" key="4">
    <source>
        <dbReference type="ARBA" id="ARBA00023033"/>
    </source>
</evidence>
<reference evidence="6" key="1">
    <citation type="submission" date="2019-04" db="EMBL/GenBank/DDBJ databases">
        <title>Sequencing of skin fungus with MAO and IRED activity.</title>
        <authorList>
            <person name="Marsaioli A.J."/>
            <person name="Bonatto J.M.C."/>
            <person name="Reis Junior O."/>
        </authorList>
    </citation>
    <scope>NUCLEOTIDE SEQUENCE</scope>
    <source>
        <strain evidence="6">30M1</strain>
    </source>
</reference>
<dbReference type="InterPro" id="IPR002938">
    <property type="entry name" value="FAD-bd"/>
</dbReference>
<name>A0A9P4TCN2_CURKU</name>
<dbReference type="PRINTS" id="PR00420">
    <property type="entry name" value="RNGMNOXGNASE"/>
</dbReference>
<sequence length="404" mass="43707">MPSHPTTPKIAICGAGPVSLTLANILQNHSIPFTVYEASSSLRTWGGSLDLHRESGQAALREAGLWDAFTRVSRPESDVRKIVALDGTVLWDGNTCDAAQEPAAMEDDKYDGRPEIDRRALVALLAQNLAPDAVVFEHKVSSVIPVPGTAQHTLFFADTTTAGPFDLVIGGDGAWSSVRSLLSPTKPQYSGITMASASLSNIHTDPELQEYVGAGTLFAFGRDTALIAQRGDAGFLSVYACLRVGEGFVEECRIDWEGDAGTARERLMQGWFGHVDSRLRDVFLSARDELTPRKLYELPVGFEWAHRPGVTLMGDAAHLMTPFAGVGVNVGMQDALVLGREIVGWCEGTKGLDEAVRAYEEEMVPRAKQFAERTMKGKEGHFSEDGSEAFVKKLRAARNATKAG</sequence>
<evidence type="ECO:0000313" key="7">
    <source>
        <dbReference type="Proteomes" id="UP000801428"/>
    </source>
</evidence>
<evidence type="ECO:0000256" key="1">
    <source>
        <dbReference type="ARBA" id="ARBA00022630"/>
    </source>
</evidence>
<accession>A0A9P4TCN2</accession>
<dbReference type="Proteomes" id="UP000801428">
    <property type="component" value="Unassembled WGS sequence"/>
</dbReference>
<keyword evidence="3" id="KW-0560">Oxidoreductase</keyword>
<evidence type="ECO:0000256" key="2">
    <source>
        <dbReference type="ARBA" id="ARBA00022827"/>
    </source>
</evidence>
<dbReference type="AlphaFoldDB" id="A0A9P4TCN2"/>
<evidence type="ECO:0000256" key="3">
    <source>
        <dbReference type="ARBA" id="ARBA00023002"/>
    </source>
</evidence>
<dbReference type="GO" id="GO:0004497">
    <property type="term" value="F:monooxygenase activity"/>
    <property type="evidence" value="ECO:0007669"/>
    <property type="project" value="UniProtKB-KW"/>
</dbReference>
<dbReference type="GO" id="GO:0071949">
    <property type="term" value="F:FAD binding"/>
    <property type="evidence" value="ECO:0007669"/>
    <property type="project" value="InterPro"/>
</dbReference>
<comment type="caution">
    <text evidence="6">The sequence shown here is derived from an EMBL/GenBank/DDBJ whole genome shotgun (WGS) entry which is preliminary data.</text>
</comment>
<keyword evidence="4" id="KW-0503">Monooxygenase</keyword>
<protein>
    <recommendedName>
        <fullName evidence="5">FAD-binding domain-containing protein</fullName>
    </recommendedName>
</protein>
<keyword evidence="1" id="KW-0285">Flavoprotein</keyword>
<evidence type="ECO:0000313" key="6">
    <source>
        <dbReference type="EMBL" id="KAF3001324.1"/>
    </source>
</evidence>
<dbReference type="PANTHER" id="PTHR46972:SF1">
    <property type="entry name" value="FAD DEPENDENT OXIDOREDUCTASE DOMAIN-CONTAINING PROTEIN"/>
    <property type="match status" value="1"/>
</dbReference>
<dbReference type="OrthoDB" id="655030at2759"/>